<keyword evidence="5" id="KW-0574">Periplasm</keyword>
<evidence type="ECO:0000256" key="5">
    <source>
        <dbReference type="ARBA" id="ARBA00022764"/>
    </source>
</evidence>
<evidence type="ECO:0000256" key="2">
    <source>
        <dbReference type="ARBA" id="ARBA00010333"/>
    </source>
</evidence>
<feature type="domain" description="Solute-binding protein family 3/N-terminal" evidence="8">
    <location>
        <begin position="36"/>
        <end position="268"/>
    </location>
</feature>
<dbReference type="AlphaFoldDB" id="A0A7Z2G2A0"/>
<name>A0A7Z2G2A0_9BURK</name>
<accession>A0A7Z2G2A0</accession>
<keyword evidence="3" id="KW-0813">Transport</keyword>
<evidence type="ECO:0000256" key="6">
    <source>
        <dbReference type="ARBA" id="ARBA00022970"/>
    </source>
</evidence>
<evidence type="ECO:0000259" key="8">
    <source>
        <dbReference type="SMART" id="SM00062"/>
    </source>
</evidence>
<dbReference type="OrthoDB" id="7240770at2"/>
<dbReference type="RefSeq" id="WP_158756957.1">
    <property type="nucleotide sequence ID" value="NZ_CP046909.1"/>
</dbReference>
<dbReference type="KEGG" id="pacp:FAZ97_02035"/>
<proteinExistence type="inferred from homology"/>
<dbReference type="NCBIfam" id="NF008063">
    <property type="entry name" value="PRK10797.1"/>
    <property type="match status" value="1"/>
</dbReference>
<dbReference type="PANTHER" id="PTHR30085">
    <property type="entry name" value="AMINO ACID ABC TRANSPORTER PERMEASE"/>
    <property type="match status" value="1"/>
</dbReference>
<evidence type="ECO:0000256" key="7">
    <source>
        <dbReference type="SAM" id="SignalP"/>
    </source>
</evidence>
<keyword evidence="10" id="KW-1185">Reference proteome</keyword>
<reference evidence="9 10" key="1">
    <citation type="submission" date="2019-12" db="EMBL/GenBank/DDBJ databases">
        <title>Paraburkholderia acidiphila 7Q-K02 sp. nov and Paraburkholderia acidisoli DHF22 sp. nov., two strains isolated from forest soil.</title>
        <authorList>
            <person name="Gao Z."/>
            <person name="Qiu L."/>
        </authorList>
    </citation>
    <scope>NUCLEOTIDE SEQUENCE [LARGE SCALE GENOMIC DNA]</scope>
    <source>
        <strain evidence="9 10">7Q-K02</strain>
    </source>
</reference>
<evidence type="ECO:0000256" key="1">
    <source>
        <dbReference type="ARBA" id="ARBA00004418"/>
    </source>
</evidence>
<comment type="subcellular location">
    <subcellularLocation>
        <location evidence="1">Periplasm</location>
    </subcellularLocation>
</comment>
<evidence type="ECO:0000313" key="9">
    <source>
        <dbReference type="EMBL" id="QGZ53786.1"/>
    </source>
</evidence>
<dbReference type="Proteomes" id="UP000434209">
    <property type="component" value="Chromosome 1"/>
</dbReference>
<keyword evidence="4 7" id="KW-0732">Signal</keyword>
<dbReference type="GO" id="GO:0005576">
    <property type="term" value="C:extracellular region"/>
    <property type="evidence" value="ECO:0007669"/>
    <property type="project" value="TreeGrafter"/>
</dbReference>
<protein>
    <submittedName>
        <fullName evidence="9">Glutamate/aspartate ABC transporter substrate-binding protein</fullName>
    </submittedName>
</protein>
<dbReference type="GO" id="GO:0006865">
    <property type="term" value="P:amino acid transport"/>
    <property type="evidence" value="ECO:0007669"/>
    <property type="project" value="UniProtKB-KW"/>
</dbReference>
<dbReference type="SUPFAM" id="SSF53850">
    <property type="entry name" value="Periplasmic binding protein-like II"/>
    <property type="match status" value="1"/>
</dbReference>
<dbReference type="EMBL" id="CP046909">
    <property type="protein sequence ID" value="QGZ53786.1"/>
    <property type="molecule type" value="Genomic_DNA"/>
</dbReference>
<dbReference type="CDD" id="cd13688">
    <property type="entry name" value="PBP2_GltI_DEBP"/>
    <property type="match status" value="1"/>
</dbReference>
<feature type="signal peptide" evidence="7">
    <location>
        <begin position="1"/>
        <end position="22"/>
    </location>
</feature>
<evidence type="ECO:0000313" key="10">
    <source>
        <dbReference type="Proteomes" id="UP000434209"/>
    </source>
</evidence>
<dbReference type="InterPro" id="IPR051455">
    <property type="entry name" value="Bact_solute-bind_prot3"/>
</dbReference>
<dbReference type="InterPro" id="IPR001638">
    <property type="entry name" value="Solute-binding_3/MltF_N"/>
</dbReference>
<evidence type="ECO:0000256" key="3">
    <source>
        <dbReference type="ARBA" id="ARBA00022448"/>
    </source>
</evidence>
<dbReference type="PANTHER" id="PTHR30085:SF2">
    <property type="entry name" value="GLUTAMATE_ASPARTATE IMPORT SOLUTE-BINDING PROTEIN"/>
    <property type="match status" value="1"/>
</dbReference>
<organism evidence="9 10">
    <name type="scientific">Paraburkholderia acidiphila</name>
    <dbReference type="NCBI Taxonomy" id="2571747"/>
    <lineage>
        <taxon>Bacteria</taxon>
        <taxon>Pseudomonadati</taxon>
        <taxon>Pseudomonadota</taxon>
        <taxon>Betaproteobacteria</taxon>
        <taxon>Burkholderiales</taxon>
        <taxon>Burkholderiaceae</taxon>
        <taxon>Paraburkholderia</taxon>
    </lineage>
</organism>
<dbReference type="GO" id="GO:0030288">
    <property type="term" value="C:outer membrane-bounded periplasmic space"/>
    <property type="evidence" value="ECO:0007669"/>
    <property type="project" value="TreeGrafter"/>
</dbReference>
<keyword evidence="6" id="KW-0029">Amino-acid transport</keyword>
<dbReference type="FunFam" id="3.40.190.10:FF:000052">
    <property type="entry name" value="Amino acid ABC transporter substrate-binding protein"/>
    <property type="match status" value="1"/>
</dbReference>
<dbReference type="Gene3D" id="3.40.190.10">
    <property type="entry name" value="Periplasmic binding protein-like II"/>
    <property type="match status" value="2"/>
</dbReference>
<sequence>MQIKKTASLLALLGFVATSAFAQDAGTLKKIKDTGVISLGHRESSIPFSYYDDKQNVIGYSQDYAMKIVEAVKQKLNMPNLKVKMVPITSQNRIPLVQNGTVDIECGSTTNNAERQQQAAFTNTIFVIGTRLMTKKDSGIKDFADLKGKTVVTTAGTTSERLLRKMNQDKSMGMNIISAKDHGESFMTLSTGRAVAFMMDDALLAGERAKSNNPGDFVIVGQPQSREAYGCMMRKNDPEFKKVADDAIAKVQTSGEGDTIYKKWFESPIPPKGLNLNFPMSDDMKALFKNPNDKAID</sequence>
<evidence type="ECO:0000256" key="4">
    <source>
        <dbReference type="ARBA" id="ARBA00022729"/>
    </source>
</evidence>
<feature type="chain" id="PRO_5030737893" evidence="7">
    <location>
        <begin position="23"/>
        <end position="297"/>
    </location>
</feature>
<dbReference type="Pfam" id="PF00497">
    <property type="entry name" value="SBP_bac_3"/>
    <property type="match status" value="1"/>
</dbReference>
<comment type="similarity">
    <text evidence="2">Belongs to the bacterial solute-binding protein 3 family.</text>
</comment>
<dbReference type="SMART" id="SM00062">
    <property type="entry name" value="PBPb"/>
    <property type="match status" value="1"/>
</dbReference>
<gene>
    <name evidence="9" type="ORF">FAZ97_02035</name>
</gene>